<accession>A0A9W4MIF8</accession>
<comment type="caution">
    <text evidence="1">The sequence shown here is derived from an EMBL/GenBank/DDBJ whole genome shotgun (WGS) entry which is preliminary data.</text>
</comment>
<keyword evidence="2" id="KW-1185">Reference proteome</keyword>
<reference evidence="1" key="1">
    <citation type="submission" date="2021-06" db="EMBL/GenBank/DDBJ databases">
        <authorList>
            <person name="Arsene-Ploetze F."/>
        </authorList>
    </citation>
    <scope>NUCLEOTIDE SEQUENCE</scope>
    <source>
        <strain evidence="1">SBRY1</strain>
    </source>
</reference>
<evidence type="ECO:0000313" key="2">
    <source>
        <dbReference type="Proteomes" id="UP001153328"/>
    </source>
</evidence>
<proteinExistence type="predicted"/>
<dbReference type="RefSeq" id="WP_205043681.1">
    <property type="nucleotide sequence ID" value="NZ_CAJVAX010000019.1"/>
</dbReference>
<organism evidence="1 2">
    <name type="scientific">Actinacidiphila bryophytorum</name>
    <dbReference type="NCBI Taxonomy" id="1436133"/>
    <lineage>
        <taxon>Bacteria</taxon>
        <taxon>Bacillati</taxon>
        <taxon>Actinomycetota</taxon>
        <taxon>Actinomycetes</taxon>
        <taxon>Kitasatosporales</taxon>
        <taxon>Streptomycetaceae</taxon>
        <taxon>Actinacidiphila</taxon>
    </lineage>
</organism>
<dbReference type="Proteomes" id="UP001153328">
    <property type="component" value="Unassembled WGS sequence"/>
</dbReference>
<protein>
    <submittedName>
        <fullName evidence="1">Uncharacterized protein</fullName>
    </submittedName>
</protein>
<evidence type="ECO:0000313" key="1">
    <source>
        <dbReference type="EMBL" id="CAG7650828.1"/>
    </source>
</evidence>
<name>A0A9W4MIF8_9ACTN</name>
<gene>
    <name evidence="1" type="ORF">SBRY_50456</name>
</gene>
<dbReference type="AlphaFoldDB" id="A0A9W4MIF8"/>
<sequence length="129" mass="13462">MLLPAEKTLFVRGATPLLLLAGAPVHDALPRLTDPGETLPRCEGWSIVPRLTLCVVDGPGDHGVLIPALAAPVMGTTDTEPGEMADWCEDAERAGGAVVLSLDHLPPTLDWPTFLTPGTTHGGFVPALP</sequence>
<dbReference type="EMBL" id="CAJVAX010000019">
    <property type="protein sequence ID" value="CAG7650828.1"/>
    <property type="molecule type" value="Genomic_DNA"/>
</dbReference>